<feature type="compositionally biased region" description="Low complexity" evidence="1">
    <location>
        <begin position="482"/>
        <end position="495"/>
    </location>
</feature>
<evidence type="ECO:0000256" key="1">
    <source>
        <dbReference type="SAM" id="MobiDB-lite"/>
    </source>
</evidence>
<sequence>MPSVSSPSNGHLPRLNSPNVRTLDSLKTDRSHLLRTFVRSQEAHLSGYALDGKSLAASWSLDTGDVVGPASARKRRMRDVELESGFGTPLLKPRAQAGELGTAPKIRNETRAGDGDGDPPVKKSKESAIGTRGQASSGKVAKENVSAVHERIVADDGEDVHASKRLRQSGIREFAPPLPPAREKAVTKRAKQKETQPKVAANKGRDGDIDQEHEHRLTERRERRRAKKAIIDPKPAPPESEHSDDEESAKGKPTKKAAKKGKGLNIPAGLALMHGFSAKNIGKNRLTLNFDPGIGVFNKGKASAKTAVTKSKVTKPSLQMFSEERFLSKAPKEGRRNAASDSGTSDSETEGPCPPSRSKPKRAAAPESTSKRKRSRSPSPLSTMQSDQDSEGSQDGASPPKKQGKPAREESPVWDIELEDGQLLSGATSGISVRFEEGTRLGGTVLLDTGAFTSRWVVAEKAHLPTTSDVLTPAVEPSVAQESESSSLAPSHSASQVASRQDEHGAAGAMRCEAFSRFFTVPLHTIHSSKPQPQSSCTNPQPLVSPPPSPSPSSVDPQPHVCEDNSGVGSQDYGHRAVRWQSGLGDTLLATERLANLGPDPFVYKRVTSSNALANRPTSSVLLSTSRPSSPCLPAGPCSPASPGRVGRDTGEVVPRAVLLDLAHVPEYYAATSDQDVPPDWTMYPPDTFQTTDAPTFFSPVDRHGGMTGDHIYMQDEDELAVVEPVYFVNSYTMEEHASDLVMFSPMSSAFEHQAIAYHHDSAYFDYNRDIEVVEEEHREFLDTVDFSAEEAPYFPIDGGMAAEEDGLRWLVDDAQDGGMEPSHSFYPSDPDDDYLSSEAGFTSPGVALTAGLESDDALGSEPSEDTSVIAALPRFSQGRALLMGVAETGAGCGHGGRIGMSSIEEDVAKSLRGHWLPQRF</sequence>
<organism evidence="2 3">
    <name type="scientific">Lentinus brumalis</name>
    <dbReference type="NCBI Taxonomy" id="2498619"/>
    <lineage>
        <taxon>Eukaryota</taxon>
        <taxon>Fungi</taxon>
        <taxon>Dikarya</taxon>
        <taxon>Basidiomycota</taxon>
        <taxon>Agaricomycotina</taxon>
        <taxon>Agaricomycetes</taxon>
        <taxon>Polyporales</taxon>
        <taxon>Polyporaceae</taxon>
        <taxon>Lentinus</taxon>
    </lineage>
</organism>
<dbReference type="OrthoDB" id="2537141at2759"/>
<gene>
    <name evidence="2" type="ORF">OH76DRAFT_1480144</name>
</gene>
<feature type="compositionally biased region" description="Basic and acidic residues" evidence="1">
    <location>
        <begin position="148"/>
        <end position="162"/>
    </location>
</feature>
<feature type="region of interest" description="Disordered" evidence="1">
    <location>
        <begin position="1"/>
        <end position="25"/>
    </location>
</feature>
<feature type="region of interest" description="Disordered" evidence="1">
    <location>
        <begin position="294"/>
        <end position="422"/>
    </location>
</feature>
<reference evidence="2 3" key="1">
    <citation type="journal article" date="2018" name="Biotechnol. Biofuels">
        <title>Integrative visual omics of the white-rot fungus Polyporus brumalis exposes the biotechnological potential of its oxidative enzymes for delignifying raw plant biomass.</title>
        <authorList>
            <person name="Miyauchi S."/>
            <person name="Rancon A."/>
            <person name="Drula E."/>
            <person name="Hage H."/>
            <person name="Chaduli D."/>
            <person name="Favel A."/>
            <person name="Grisel S."/>
            <person name="Henrissat B."/>
            <person name="Herpoel-Gimbert I."/>
            <person name="Ruiz-Duenas F.J."/>
            <person name="Chevret D."/>
            <person name="Hainaut M."/>
            <person name="Lin J."/>
            <person name="Wang M."/>
            <person name="Pangilinan J."/>
            <person name="Lipzen A."/>
            <person name="Lesage-Meessen L."/>
            <person name="Navarro D."/>
            <person name="Riley R."/>
            <person name="Grigoriev I.V."/>
            <person name="Zhou S."/>
            <person name="Raouche S."/>
            <person name="Rosso M.N."/>
        </authorList>
    </citation>
    <scope>NUCLEOTIDE SEQUENCE [LARGE SCALE GENOMIC DNA]</scope>
    <source>
        <strain evidence="2 3">BRFM 1820</strain>
    </source>
</reference>
<evidence type="ECO:0000313" key="2">
    <source>
        <dbReference type="EMBL" id="RDX53112.1"/>
    </source>
</evidence>
<feature type="compositionally biased region" description="Basic and acidic residues" evidence="1">
    <location>
        <begin position="203"/>
        <end position="221"/>
    </location>
</feature>
<feature type="compositionally biased region" description="Low complexity" evidence="1">
    <location>
        <begin position="301"/>
        <end position="315"/>
    </location>
</feature>
<feature type="region of interest" description="Disordered" evidence="1">
    <location>
        <begin position="88"/>
        <end position="262"/>
    </location>
</feature>
<accession>A0A371DKQ7</accession>
<protein>
    <submittedName>
        <fullName evidence="2">Uncharacterized protein</fullName>
    </submittedName>
</protein>
<feature type="compositionally biased region" description="Basic and acidic residues" evidence="1">
    <location>
        <begin position="322"/>
        <end position="338"/>
    </location>
</feature>
<feature type="compositionally biased region" description="Basic residues" evidence="1">
    <location>
        <begin position="252"/>
        <end position="262"/>
    </location>
</feature>
<dbReference type="Proteomes" id="UP000256964">
    <property type="component" value="Unassembled WGS sequence"/>
</dbReference>
<feature type="region of interest" description="Disordered" evidence="1">
    <location>
        <begin position="616"/>
        <end position="649"/>
    </location>
</feature>
<keyword evidence="3" id="KW-1185">Reference proteome</keyword>
<feature type="region of interest" description="Disordered" evidence="1">
    <location>
        <begin position="529"/>
        <end position="572"/>
    </location>
</feature>
<dbReference type="EMBL" id="KZ857388">
    <property type="protein sequence ID" value="RDX53112.1"/>
    <property type="molecule type" value="Genomic_DNA"/>
</dbReference>
<dbReference type="STRING" id="139420.A0A371DKQ7"/>
<name>A0A371DKQ7_9APHY</name>
<feature type="compositionally biased region" description="Polar residues" evidence="1">
    <location>
        <begin position="529"/>
        <end position="539"/>
    </location>
</feature>
<dbReference type="AlphaFoldDB" id="A0A371DKQ7"/>
<feature type="region of interest" description="Disordered" evidence="1">
    <location>
        <begin position="473"/>
        <end position="505"/>
    </location>
</feature>
<feature type="compositionally biased region" description="Basic and acidic residues" evidence="1">
    <location>
        <begin position="106"/>
        <end position="126"/>
    </location>
</feature>
<evidence type="ECO:0000313" key="3">
    <source>
        <dbReference type="Proteomes" id="UP000256964"/>
    </source>
</evidence>
<proteinExistence type="predicted"/>
<feature type="compositionally biased region" description="Polar residues" evidence="1">
    <location>
        <begin position="384"/>
        <end position="396"/>
    </location>
</feature>
<feature type="compositionally biased region" description="Low complexity" evidence="1">
    <location>
        <begin position="616"/>
        <end position="630"/>
    </location>
</feature>
<feature type="compositionally biased region" description="Basic and acidic residues" evidence="1">
    <location>
        <begin position="181"/>
        <end position="196"/>
    </location>
</feature>